<feature type="binding site" evidence="8">
    <location>
        <position position="192"/>
    </location>
    <ligand>
        <name>L-citrulline</name>
        <dbReference type="ChEBI" id="CHEBI:57743"/>
    </ligand>
</feature>
<dbReference type="NCBIfam" id="NF001770">
    <property type="entry name" value="PRK00509.1"/>
    <property type="match status" value="1"/>
</dbReference>
<feature type="binding site" evidence="8">
    <location>
        <position position="124"/>
    </location>
    <ligand>
        <name>L-aspartate</name>
        <dbReference type="ChEBI" id="CHEBI:29991"/>
    </ligand>
</feature>
<dbReference type="PROSITE" id="PS00564">
    <property type="entry name" value="ARGININOSUCCIN_SYN_1"/>
    <property type="match status" value="1"/>
</dbReference>
<dbReference type="SUPFAM" id="SSF52402">
    <property type="entry name" value="Adenine nucleotide alpha hydrolases-like"/>
    <property type="match status" value="1"/>
</dbReference>
<feature type="binding site" evidence="8">
    <location>
        <position position="39"/>
    </location>
    <ligand>
        <name>ATP</name>
        <dbReference type="ChEBI" id="CHEBI:30616"/>
    </ligand>
</feature>
<feature type="binding site" evidence="8">
    <location>
        <position position="122"/>
    </location>
    <ligand>
        <name>ATP</name>
        <dbReference type="ChEBI" id="CHEBI:30616"/>
    </ligand>
</feature>
<dbReference type="InterPro" id="IPR023434">
    <property type="entry name" value="Arginosuc_synth_type_1_subfam"/>
</dbReference>
<evidence type="ECO:0000256" key="1">
    <source>
        <dbReference type="ARBA" id="ARBA00004967"/>
    </source>
</evidence>
<name>A0ABT1LBM6_9HYPH</name>
<dbReference type="Gene3D" id="3.90.1260.10">
    <property type="entry name" value="Argininosuccinate synthetase, chain A, domain 2"/>
    <property type="match status" value="1"/>
</dbReference>
<proteinExistence type="inferred from homology"/>
<sequence>MSDKRVKKVVLAYSGGLDTSIILKWLQTTYGCEVVTFTADLGQGEELGPARDKALLLGIKPENIFMDDLREEFVRDYVFPMFRANAQYEGLYLLGTSIARPLIAKRQIEIAEQVGADAVSHGATGKGNDQVRFELGYYALKPDITIIAPWREWDLTSRTRLIEFAEQHQIPIAKDKRGEAPFSVDANLLHASSEGKVLEDPAVEVPDYVYSRTLDPEKAPDTPTVIAIDFEKGDPVAIDGVRMSPATLLARLNELGRANGIGRLDLVENRFVGMKSRGMYETPGGTILYFAHRGIESITLDRGAAHLKDELMPKYAELVYNGFWFSPEREMLQAMIDKSQEAVTGRVRLKLYKGSAWVIGRESPYSLYDQELVTFEEGAVAYDHRDAAGFIRLNALRLRTLGARKRKLGV</sequence>
<evidence type="ECO:0000313" key="11">
    <source>
        <dbReference type="EMBL" id="MCP8938887.1"/>
    </source>
</evidence>
<keyword evidence="8" id="KW-0963">Cytoplasm</keyword>
<dbReference type="PANTHER" id="PTHR11587:SF2">
    <property type="entry name" value="ARGININOSUCCINATE SYNTHASE"/>
    <property type="match status" value="1"/>
</dbReference>
<keyword evidence="12" id="KW-1185">Reference proteome</keyword>
<feature type="binding site" evidence="8">
    <location>
        <position position="97"/>
    </location>
    <ligand>
        <name>L-citrulline</name>
        <dbReference type="ChEBI" id="CHEBI:57743"/>
    </ligand>
</feature>
<dbReference type="SUPFAM" id="SSF69864">
    <property type="entry name" value="Argininosuccinate synthetase, C-terminal domain"/>
    <property type="match status" value="1"/>
</dbReference>
<dbReference type="PROSITE" id="PS00565">
    <property type="entry name" value="ARGININOSUCCIN_SYN_2"/>
    <property type="match status" value="1"/>
</dbReference>
<dbReference type="GO" id="GO:0004055">
    <property type="term" value="F:argininosuccinate synthase activity"/>
    <property type="evidence" value="ECO:0007669"/>
    <property type="project" value="UniProtKB-EC"/>
</dbReference>
<evidence type="ECO:0000256" key="6">
    <source>
        <dbReference type="ARBA" id="ARBA00022741"/>
    </source>
</evidence>
<dbReference type="InterPro" id="IPR001518">
    <property type="entry name" value="Arginosuc_synth"/>
</dbReference>
<dbReference type="Pfam" id="PF20979">
    <property type="entry name" value="Arginosuc_syn_C"/>
    <property type="match status" value="1"/>
</dbReference>
<keyword evidence="6 8" id="KW-0547">Nucleotide-binding</keyword>
<evidence type="ECO:0000313" key="12">
    <source>
        <dbReference type="Proteomes" id="UP001205890"/>
    </source>
</evidence>
<evidence type="ECO:0000256" key="3">
    <source>
        <dbReference type="ARBA" id="ARBA00022571"/>
    </source>
</evidence>
<dbReference type="InterPro" id="IPR048267">
    <property type="entry name" value="Arginosuc_syn_N"/>
</dbReference>
<feature type="binding site" evidence="8">
    <location>
        <position position="128"/>
    </location>
    <ligand>
        <name>L-aspartate</name>
        <dbReference type="ChEBI" id="CHEBI:29991"/>
    </ligand>
</feature>
<keyword evidence="3 8" id="KW-0055">Arginine biosynthesis</keyword>
<feature type="binding site" evidence="8">
    <location>
        <position position="128"/>
    </location>
    <ligand>
        <name>L-citrulline</name>
        <dbReference type="ChEBI" id="CHEBI:57743"/>
    </ligand>
</feature>
<evidence type="ECO:0000256" key="7">
    <source>
        <dbReference type="ARBA" id="ARBA00022840"/>
    </source>
</evidence>
<comment type="pathway">
    <text evidence="1 8">Amino-acid biosynthesis; L-arginine biosynthesis; L-arginine from L-ornithine and carbamoyl phosphate: step 2/3.</text>
</comment>
<evidence type="ECO:0000259" key="9">
    <source>
        <dbReference type="Pfam" id="PF00764"/>
    </source>
</evidence>
<feature type="binding site" evidence="8">
    <location>
        <begin position="12"/>
        <end position="20"/>
    </location>
    <ligand>
        <name>ATP</name>
        <dbReference type="ChEBI" id="CHEBI:30616"/>
    </ligand>
</feature>
<evidence type="ECO:0000259" key="10">
    <source>
        <dbReference type="Pfam" id="PF20979"/>
    </source>
</evidence>
<comment type="subcellular location">
    <subcellularLocation>
        <location evidence="8">Cytoplasm</location>
    </subcellularLocation>
</comment>
<dbReference type="InterPro" id="IPR024074">
    <property type="entry name" value="AS_cat/multimer_dom_body"/>
</dbReference>
<dbReference type="PANTHER" id="PTHR11587">
    <property type="entry name" value="ARGININOSUCCINATE SYNTHASE"/>
    <property type="match status" value="1"/>
</dbReference>
<protein>
    <recommendedName>
        <fullName evidence="2 8">Argininosuccinate synthase</fullName>
        <ecNumber evidence="2 8">6.3.4.5</ecNumber>
    </recommendedName>
    <alternativeName>
        <fullName evidence="8">Citrulline--aspartate ligase</fullName>
    </alternativeName>
</protein>
<feature type="binding site" evidence="8">
    <location>
        <position position="268"/>
    </location>
    <ligand>
        <name>L-citrulline</name>
        <dbReference type="ChEBI" id="CHEBI:57743"/>
    </ligand>
</feature>
<dbReference type="InterPro" id="IPR048268">
    <property type="entry name" value="Arginosuc_syn_C"/>
</dbReference>
<dbReference type="Pfam" id="PF00764">
    <property type="entry name" value="Arginosuc_synth"/>
    <property type="match status" value="1"/>
</dbReference>
<keyword evidence="7 8" id="KW-0067">ATP-binding</keyword>
<feature type="binding site" evidence="8">
    <location>
        <position position="280"/>
    </location>
    <ligand>
        <name>L-citrulline</name>
        <dbReference type="ChEBI" id="CHEBI:57743"/>
    </ligand>
</feature>
<dbReference type="InterPro" id="IPR018223">
    <property type="entry name" value="Arginosuc_synth_CS"/>
</dbReference>
<dbReference type="Gene3D" id="3.40.50.620">
    <property type="entry name" value="HUPs"/>
    <property type="match status" value="1"/>
</dbReference>
<dbReference type="InterPro" id="IPR014729">
    <property type="entry name" value="Rossmann-like_a/b/a_fold"/>
</dbReference>
<keyword evidence="5 8" id="KW-0028">Amino-acid biosynthesis</keyword>
<reference evidence="11 12" key="1">
    <citation type="submission" date="2022-07" db="EMBL/GenBank/DDBJ databases">
        <authorList>
            <person name="Li W.-J."/>
            <person name="Deng Q.-Q."/>
        </authorList>
    </citation>
    <scope>NUCLEOTIDE SEQUENCE [LARGE SCALE GENOMIC DNA]</scope>
    <source>
        <strain evidence="11 12">SYSU M60028</strain>
    </source>
</reference>
<evidence type="ECO:0000256" key="8">
    <source>
        <dbReference type="HAMAP-Rule" id="MF_00005"/>
    </source>
</evidence>
<feature type="binding site" evidence="8">
    <location>
        <position position="92"/>
    </location>
    <ligand>
        <name>L-citrulline</name>
        <dbReference type="ChEBI" id="CHEBI:57743"/>
    </ligand>
</feature>
<dbReference type="EMBL" id="JANCLU010000008">
    <property type="protein sequence ID" value="MCP8938887.1"/>
    <property type="molecule type" value="Genomic_DNA"/>
</dbReference>
<evidence type="ECO:0000256" key="2">
    <source>
        <dbReference type="ARBA" id="ARBA00012286"/>
    </source>
</evidence>
<dbReference type="EC" id="6.3.4.5" evidence="2 8"/>
<feature type="binding site" evidence="8">
    <location>
        <position position="183"/>
    </location>
    <ligand>
        <name>L-citrulline</name>
        <dbReference type="ChEBI" id="CHEBI:57743"/>
    </ligand>
</feature>
<comment type="subunit">
    <text evidence="8">Homotetramer.</text>
</comment>
<dbReference type="CDD" id="cd01999">
    <property type="entry name" value="ASS"/>
    <property type="match status" value="1"/>
</dbReference>
<accession>A0ABT1LBM6</accession>
<feature type="domain" description="Arginosuccinate synthase-like N-terminal" evidence="9">
    <location>
        <begin position="8"/>
        <end position="171"/>
    </location>
</feature>
<organism evidence="11 12">
    <name type="scientific">Alsobacter ponti</name>
    <dbReference type="NCBI Taxonomy" id="2962936"/>
    <lineage>
        <taxon>Bacteria</taxon>
        <taxon>Pseudomonadati</taxon>
        <taxon>Pseudomonadota</taxon>
        <taxon>Alphaproteobacteria</taxon>
        <taxon>Hyphomicrobiales</taxon>
        <taxon>Alsobacteraceae</taxon>
        <taxon>Alsobacter</taxon>
    </lineage>
</organism>
<comment type="caution">
    <text evidence="11">The sequence shown here is derived from an EMBL/GenBank/DDBJ whole genome shotgun (WGS) entry which is preliminary data.</text>
</comment>
<evidence type="ECO:0000256" key="5">
    <source>
        <dbReference type="ARBA" id="ARBA00022605"/>
    </source>
</evidence>
<keyword evidence="4 8" id="KW-0436">Ligase</keyword>
<evidence type="ECO:0000256" key="4">
    <source>
        <dbReference type="ARBA" id="ARBA00022598"/>
    </source>
</evidence>
<dbReference type="Proteomes" id="UP001205890">
    <property type="component" value="Unassembled WGS sequence"/>
</dbReference>
<dbReference type="HAMAP" id="MF_00005">
    <property type="entry name" value="Arg_succ_synth_type1"/>
    <property type="match status" value="1"/>
</dbReference>
<feature type="domain" description="Arginosuccinate synthase C-terminal" evidence="10">
    <location>
        <begin position="182"/>
        <end position="399"/>
    </location>
</feature>
<comment type="similarity">
    <text evidence="8">Belongs to the argininosuccinate synthase family. Type 1 subfamily.</text>
</comment>
<dbReference type="Gene3D" id="1.20.5.470">
    <property type="entry name" value="Single helix bin"/>
    <property type="match status" value="1"/>
</dbReference>
<comment type="catalytic activity">
    <reaction evidence="8">
        <text>L-citrulline + L-aspartate + ATP = 2-(N(omega)-L-arginino)succinate + AMP + diphosphate + H(+)</text>
        <dbReference type="Rhea" id="RHEA:10932"/>
        <dbReference type="ChEBI" id="CHEBI:15378"/>
        <dbReference type="ChEBI" id="CHEBI:29991"/>
        <dbReference type="ChEBI" id="CHEBI:30616"/>
        <dbReference type="ChEBI" id="CHEBI:33019"/>
        <dbReference type="ChEBI" id="CHEBI:57472"/>
        <dbReference type="ChEBI" id="CHEBI:57743"/>
        <dbReference type="ChEBI" id="CHEBI:456215"/>
        <dbReference type="EC" id="6.3.4.5"/>
    </reaction>
</comment>
<feature type="binding site" evidence="8">
    <location>
        <position position="129"/>
    </location>
    <ligand>
        <name>L-aspartate</name>
        <dbReference type="ChEBI" id="CHEBI:29991"/>
    </ligand>
</feature>
<dbReference type="NCBIfam" id="TIGR00032">
    <property type="entry name" value="argG"/>
    <property type="match status" value="1"/>
</dbReference>
<dbReference type="RefSeq" id="WP_254741347.1">
    <property type="nucleotide sequence ID" value="NZ_JANCLU010000008.1"/>
</dbReference>
<feature type="binding site" evidence="8">
    <location>
        <position position="132"/>
    </location>
    <ligand>
        <name>L-citrulline</name>
        <dbReference type="ChEBI" id="CHEBI:57743"/>
    </ligand>
</feature>
<gene>
    <name evidence="8" type="primary">argG</name>
    <name evidence="11" type="ORF">NK718_10200</name>
</gene>